<evidence type="ECO:0000313" key="2">
    <source>
        <dbReference type="EMBL" id="BAM29301.1"/>
    </source>
</evidence>
<sequence>MMLAKVAVCGIVLFCLLWTEDVEAGSSFLSPSDMQKNAGKKMPKKLPYTMSRREAVDFWGNPVEEHLEDQEEIGVTIPLDINLKLTQEQFKRQKAAIENLLLGLFSLGSDQDLQEEKA</sequence>
<dbReference type="GO" id="GO:0060124">
    <property type="term" value="P:positive regulation of growth hormone secretion"/>
    <property type="evidence" value="ECO:0007669"/>
    <property type="project" value="TreeGrafter"/>
</dbReference>
<dbReference type="PANTHER" id="PTHR14122:SF1">
    <property type="entry name" value="APPETITE-REGULATING HORMONE"/>
    <property type="match status" value="1"/>
</dbReference>
<reference evidence="2" key="1">
    <citation type="submission" date="2011-07" db="EMBL/GenBank/DDBJ databases">
        <title>Identification of ghrelin in some amphibians.</title>
        <authorList>
            <person name="Kaiya H."/>
            <person name="Hasunuma I."/>
            <person name="Tsutsui K."/>
            <person name="Kangawa K."/>
            <person name="Miyazato M."/>
        </authorList>
    </citation>
    <scope>NUCLEOTIDE SEQUENCE</scope>
    <source>
        <tissue evidence="2">Stomach</tissue>
    </source>
</reference>
<dbReference type="GO" id="GO:0031768">
    <property type="term" value="F:ghrelin receptor binding"/>
    <property type="evidence" value="ECO:0007669"/>
    <property type="project" value="TreeGrafter"/>
</dbReference>
<dbReference type="GO" id="GO:0050728">
    <property type="term" value="P:negative regulation of inflammatory response"/>
    <property type="evidence" value="ECO:0007669"/>
    <property type="project" value="TreeGrafter"/>
</dbReference>
<dbReference type="GO" id="GO:0032095">
    <property type="term" value="P:regulation of response to food"/>
    <property type="evidence" value="ECO:0007669"/>
    <property type="project" value="TreeGrafter"/>
</dbReference>
<dbReference type="AlphaFoldDB" id="I7H460"/>
<organism evidence="2">
    <name type="scientific">Dryophytes japonicus</name>
    <name type="common">Japanese tree frog</name>
    <name type="synonym">Hyla japonica</name>
    <dbReference type="NCBI Taxonomy" id="109175"/>
    <lineage>
        <taxon>Eukaryota</taxon>
        <taxon>Metazoa</taxon>
        <taxon>Chordata</taxon>
        <taxon>Craniata</taxon>
        <taxon>Vertebrata</taxon>
        <taxon>Euteleostomi</taxon>
        <taxon>Amphibia</taxon>
        <taxon>Batrachia</taxon>
        <taxon>Anura</taxon>
        <taxon>Neobatrachia</taxon>
        <taxon>Hyloidea</taxon>
        <taxon>Hylidae</taxon>
        <taxon>Hylinae</taxon>
        <taxon>Hylini</taxon>
        <taxon>Dryophytes</taxon>
    </lineage>
</organism>
<feature type="signal peptide" evidence="1">
    <location>
        <begin position="1"/>
        <end position="24"/>
    </location>
</feature>
<dbReference type="EMBL" id="AB646199">
    <property type="protein sequence ID" value="BAM29301.1"/>
    <property type="molecule type" value="mRNA"/>
</dbReference>
<keyword evidence="1" id="KW-0732">Signal</keyword>
<evidence type="ECO:0000256" key="1">
    <source>
        <dbReference type="SAM" id="SignalP"/>
    </source>
</evidence>
<gene>
    <name evidence="2" type="primary">ghrl</name>
</gene>
<proteinExistence type="evidence at transcript level"/>
<protein>
    <submittedName>
        <fullName evidence="2">Ghrelin</fullName>
    </submittedName>
</protein>
<feature type="chain" id="PRO_5003709732" evidence="1">
    <location>
        <begin position="25"/>
        <end position="118"/>
    </location>
</feature>
<dbReference type="InterPro" id="IPR005441">
    <property type="entry name" value="Preproghrelin"/>
</dbReference>
<dbReference type="GO" id="GO:0016608">
    <property type="term" value="F:growth hormone-releasing hormone activity"/>
    <property type="evidence" value="ECO:0007669"/>
    <property type="project" value="InterPro"/>
</dbReference>
<dbReference type="PANTHER" id="PTHR14122">
    <property type="entry name" value="GHRELIN PRECURSOR"/>
    <property type="match status" value="1"/>
</dbReference>
<dbReference type="GO" id="GO:0005615">
    <property type="term" value="C:extracellular space"/>
    <property type="evidence" value="ECO:0007669"/>
    <property type="project" value="TreeGrafter"/>
</dbReference>
<dbReference type="GO" id="GO:0001696">
    <property type="term" value="P:gastric acid secretion"/>
    <property type="evidence" value="ECO:0007669"/>
    <property type="project" value="TreeGrafter"/>
</dbReference>
<accession>I7H460</accession>
<name>I7H460_DRYJA</name>